<keyword evidence="3" id="KW-1185">Reference proteome</keyword>
<feature type="region of interest" description="Disordered" evidence="1">
    <location>
        <begin position="1"/>
        <end position="20"/>
    </location>
</feature>
<protein>
    <submittedName>
        <fullName evidence="2">Uncharacterized protein</fullName>
    </submittedName>
</protein>
<proteinExistence type="predicted"/>
<evidence type="ECO:0000256" key="1">
    <source>
        <dbReference type="SAM" id="MobiDB-lite"/>
    </source>
</evidence>
<evidence type="ECO:0000313" key="2">
    <source>
        <dbReference type="EMBL" id="GGM84254.1"/>
    </source>
</evidence>
<reference evidence="3" key="1">
    <citation type="journal article" date="2019" name="Int. J. Syst. Evol. Microbiol.">
        <title>The Global Catalogue of Microorganisms (GCM) 10K type strain sequencing project: providing services to taxonomists for standard genome sequencing and annotation.</title>
        <authorList>
            <consortium name="The Broad Institute Genomics Platform"/>
            <consortium name="The Broad Institute Genome Sequencing Center for Infectious Disease"/>
            <person name="Wu L."/>
            <person name="Ma J."/>
        </authorList>
    </citation>
    <scope>NUCLEOTIDE SEQUENCE [LARGE SCALE GENOMIC DNA]</scope>
    <source>
        <strain evidence="3">JCM 1365</strain>
    </source>
</reference>
<feature type="region of interest" description="Disordered" evidence="1">
    <location>
        <begin position="53"/>
        <end position="74"/>
    </location>
</feature>
<feature type="compositionally biased region" description="Basic and acidic residues" evidence="1">
    <location>
        <begin position="64"/>
        <end position="74"/>
    </location>
</feature>
<dbReference type="Proteomes" id="UP000623461">
    <property type="component" value="Unassembled WGS sequence"/>
</dbReference>
<evidence type="ECO:0000313" key="3">
    <source>
        <dbReference type="Proteomes" id="UP000623461"/>
    </source>
</evidence>
<comment type="caution">
    <text evidence="2">The sequence shown here is derived from an EMBL/GenBank/DDBJ whole genome shotgun (WGS) entry which is preliminary data.</text>
</comment>
<dbReference type="EMBL" id="BMNZ01000001">
    <property type="protein sequence ID" value="GGM84254.1"/>
    <property type="molecule type" value="Genomic_DNA"/>
</dbReference>
<sequence length="74" mass="7450">MSAADNADTTTTTTASAPTEQATALLSILDAMPQEQRAAVATEIVGVLLGRPVDLSTSPASTASHDHEPEGATS</sequence>
<gene>
    <name evidence="2" type="ORF">GCM10009721_06250</name>
</gene>
<dbReference type="RefSeq" id="WP_030146122.1">
    <property type="nucleotide sequence ID" value="NZ_BMNZ01000001.1"/>
</dbReference>
<organism evidence="2 3">
    <name type="scientific">Terrabacter tumescens</name>
    <dbReference type="NCBI Taxonomy" id="60443"/>
    <lineage>
        <taxon>Bacteria</taxon>
        <taxon>Bacillati</taxon>
        <taxon>Actinomycetota</taxon>
        <taxon>Actinomycetes</taxon>
        <taxon>Micrococcales</taxon>
        <taxon>Intrasporangiaceae</taxon>
        <taxon>Terrabacter</taxon>
    </lineage>
</organism>
<accession>A0ABQ2HN07</accession>
<name>A0ABQ2HN07_9MICO</name>